<gene>
    <name evidence="2" type="ORF">Sradi_5129700</name>
</gene>
<dbReference type="Pfam" id="PF08235">
    <property type="entry name" value="LNS2"/>
    <property type="match status" value="2"/>
</dbReference>
<dbReference type="InterPro" id="IPR031315">
    <property type="entry name" value="LNS2/PITP"/>
</dbReference>
<evidence type="ECO:0000313" key="2">
    <source>
        <dbReference type="EMBL" id="KAL0325604.1"/>
    </source>
</evidence>
<dbReference type="GO" id="GO:0008195">
    <property type="term" value="F:phosphatidate phosphatase activity"/>
    <property type="evidence" value="ECO:0007669"/>
    <property type="project" value="TreeGrafter"/>
</dbReference>
<sequence>MKVSHVDTNSSEIPNAVKFLSDSSELEGGKDVTNGKVTKKIVRTLTPTSEQLASLKLKEGMNIVIFTFSTAMLGKQQVDARIFLWRWDARIVISDVDGTITRSDLLGQVMPLVGMDWSQSGVAHLFSAIKENGYQLLFLSARAISQSFHTRRFLFNIKQFLRSSWSWDGIGDVMYVWKMFLFLSLEVDYALPNSHVCGVPNNGVHLFFQDGKALPDGPVVISPDGLFPSLFREVVRRAPHEFKIACLEDIKALFPADRNPFYAGFGNRDTDEFSYLKVGIPKGKIFIINPKGEIVVNRRVDTKSYLSLHALVHGMFPTMLSSEQEDFNSWNYWKLPPPAIDV</sequence>
<dbReference type="InterPro" id="IPR026058">
    <property type="entry name" value="LIPIN"/>
</dbReference>
<reference evidence="2" key="1">
    <citation type="submission" date="2020-06" db="EMBL/GenBank/DDBJ databases">
        <authorList>
            <person name="Li T."/>
            <person name="Hu X."/>
            <person name="Zhang T."/>
            <person name="Song X."/>
            <person name="Zhang H."/>
            <person name="Dai N."/>
            <person name="Sheng W."/>
            <person name="Hou X."/>
            <person name="Wei L."/>
        </authorList>
    </citation>
    <scope>NUCLEOTIDE SEQUENCE</scope>
    <source>
        <strain evidence="2">G02</strain>
        <tissue evidence="2">Leaf</tissue>
    </source>
</reference>
<dbReference type="InterPro" id="IPR013209">
    <property type="entry name" value="LNS2"/>
</dbReference>
<dbReference type="InterPro" id="IPR036412">
    <property type="entry name" value="HAD-like_sf"/>
</dbReference>
<proteinExistence type="predicted"/>
<reference evidence="2" key="2">
    <citation type="journal article" date="2024" name="Plant">
        <title>Genomic evolution and insights into agronomic trait innovations of Sesamum species.</title>
        <authorList>
            <person name="Miao H."/>
            <person name="Wang L."/>
            <person name="Qu L."/>
            <person name="Liu H."/>
            <person name="Sun Y."/>
            <person name="Le M."/>
            <person name="Wang Q."/>
            <person name="Wei S."/>
            <person name="Zheng Y."/>
            <person name="Lin W."/>
            <person name="Duan Y."/>
            <person name="Cao H."/>
            <person name="Xiong S."/>
            <person name="Wang X."/>
            <person name="Wei L."/>
            <person name="Li C."/>
            <person name="Ma Q."/>
            <person name="Ju M."/>
            <person name="Zhao R."/>
            <person name="Li G."/>
            <person name="Mu C."/>
            <person name="Tian Q."/>
            <person name="Mei H."/>
            <person name="Zhang T."/>
            <person name="Gao T."/>
            <person name="Zhang H."/>
        </authorList>
    </citation>
    <scope>NUCLEOTIDE SEQUENCE</scope>
    <source>
        <strain evidence="2">G02</strain>
    </source>
</reference>
<dbReference type="EMBL" id="JACGWJ010000023">
    <property type="protein sequence ID" value="KAL0325604.1"/>
    <property type="molecule type" value="Genomic_DNA"/>
</dbReference>
<dbReference type="PANTHER" id="PTHR12181:SF12">
    <property type="entry name" value="PHOSPHATIDATE PHOSPHATASE"/>
    <property type="match status" value="1"/>
</dbReference>
<dbReference type="SMART" id="SM00775">
    <property type="entry name" value="LNS2"/>
    <property type="match status" value="1"/>
</dbReference>
<dbReference type="AlphaFoldDB" id="A0AAW2M2D6"/>
<protein>
    <submittedName>
        <fullName evidence="2">Phosphatidate phosphatase PAH2</fullName>
    </submittedName>
</protein>
<feature type="domain" description="LNS2/PITP" evidence="1">
    <location>
        <begin position="91"/>
        <end position="297"/>
    </location>
</feature>
<dbReference type="PANTHER" id="PTHR12181">
    <property type="entry name" value="LIPIN"/>
    <property type="match status" value="1"/>
</dbReference>
<evidence type="ECO:0000259" key="1">
    <source>
        <dbReference type="SMART" id="SM00775"/>
    </source>
</evidence>
<organism evidence="2">
    <name type="scientific">Sesamum radiatum</name>
    <name type="common">Black benniseed</name>
    <dbReference type="NCBI Taxonomy" id="300843"/>
    <lineage>
        <taxon>Eukaryota</taxon>
        <taxon>Viridiplantae</taxon>
        <taxon>Streptophyta</taxon>
        <taxon>Embryophyta</taxon>
        <taxon>Tracheophyta</taxon>
        <taxon>Spermatophyta</taxon>
        <taxon>Magnoliopsida</taxon>
        <taxon>eudicotyledons</taxon>
        <taxon>Gunneridae</taxon>
        <taxon>Pentapetalae</taxon>
        <taxon>asterids</taxon>
        <taxon>lamiids</taxon>
        <taxon>Lamiales</taxon>
        <taxon>Pedaliaceae</taxon>
        <taxon>Sesamum</taxon>
    </lineage>
</organism>
<accession>A0AAW2M2D6</accession>
<comment type="caution">
    <text evidence="2">The sequence shown here is derived from an EMBL/GenBank/DDBJ whole genome shotgun (WGS) entry which is preliminary data.</text>
</comment>
<name>A0AAW2M2D6_SESRA</name>
<dbReference type="SUPFAM" id="SSF56784">
    <property type="entry name" value="HAD-like"/>
    <property type="match status" value="1"/>
</dbReference>